<accession>A0A2T5LS45</accession>
<dbReference type="PANTHER" id="PTHR14097">
    <property type="entry name" value="OXIDOREDUCTASE HTATIP2"/>
    <property type="match status" value="1"/>
</dbReference>
<comment type="caution">
    <text evidence="1">The sequence shown here is derived from an EMBL/GenBank/DDBJ whole genome shotgun (WGS) entry which is preliminary data.</text>
</comment>
<dbReference type="EMBL" id="MSFN02000006">
    <property type="protein sequence ID" value="PTU19096.1"/>
    <property type="molecule type" value="Genomic_DNA"/>
</dbReference>
<dbReference type="Proteomes" id="UP000244073">
    <property type="component" value="Unassembled WGS sequence"/>
</dbReference>
<dbReference type="AlphaFoldDB" id="A0A2T5LS45"/>
<proteinExistence type="predicted"/>
<dbReference type="Gene3D" id="3.40.50.720">
    <property type="entry name" value="NAD(P)-binding Rossmann-like Domain"/>
    <property type="match status" value="1"/>
</dbReference>
<reference evidence="1 2" key="1">
    <citation type="journal article" date="2018" name="Proc. Natl. Acad. Sci. U.S.A.">
        <title>Linking secondary metabolites to gene clusters through genome sequencing of six diverse Aspergillus species.</title>
        <authorList>
            <person name="Kaerboelling I."/>
            <person name="Vesth T.C."/>
            <person name="Frisvad J.C."/>
            <person name="Nybo J.L."/>
            <person name="Theobald S."/>
            <person name="Kuo A."/>
            <person name="Bowyer P."/>
            <person name="Matsuda Y."/>
            <person name="Mondo S."/>
            <person name="Lyhne E.K."/>
            <person name="Kogle M.E."/>
            <person name="Clum A."/>
            <person name="Lipzen A."/>
            <person name="Salamov A."/>
            <person name="Ngan C.Y."/>
            <person name="Daum C."/>
            <person name="Chiniquy J."/>
            <person name="Barry K."/>
            <person name="LaButti K."/>
            <person name="Haridas S."/>
            <person name="Simmons B.A."/>
            <person name="Magnuson J.K."/>
            <person name="Mortensen U.H."/>
            <person name="Larsen T.O."/>
            <person name="Grigoriev I.V."/>
            <person name="Baker S.E."/>
            <person name="Andersen M.R."/>
        </authorList>
    </citation>
    <scope>NUCLEOTIDE SEQUENCE [LARGE SCALE GENOMIC DNA]</scope>
    <source>
        <strain evidence="1 2">IBT 24754</strain>
    </source>
</reference>
<dbReference type="RefSeq" id="XP_040750488.1">
    <property type="nucleotide sequence ID" value="XM_040898506.1"/>
</dbReference>
<dbReference type="InterPro" id="IPR036291">
    <property type="entry name" value="NAD(P)-bd_dom_sf"/>
</dbReference>
<sequence length="223" mass="24694">MKVILTGCTGFVGGEVLRQCIQNPSISSIVVLSRRQLSGPIAQNPKVAVKIMQDFLVYPESLMQDLHGAEACIWALGKPSMLDLDMYRKINVEYTMAAVGAFSEYRTATGANAKPFRFIYCSGVAAVRDQETTLWLLPGMRRIRGQIENELVAYQENHPDTMHTYIVRPAMILSPNTTLHSLVFGMVASIKVNVLAKVMVDLALNGSEEQIWENSAMIATAQR</sequence>
<organism evidence="1 2">
    <name type="scientific">Aspergillus ochraceoroseus IBT 24754</name>
    <dbReference type="NCBI Taxonomy" id="1392256"/>
    <lineage>
        <taxon>Eukaryota</taxon>
        <taxon>Fungi</taxon>
        <taxon>Dikarya</taxon>
        <taxon>Ascomycota</taxon>
        <taxon>Pezizomycotina</taxon>
        <taxon>Eurotiomycetes</taxon>
        <taxon>Eurotiomycetidae</taxon>
        <taxon>Eurotiales</taxon>
        <taxon>Aspergillaceae</taxon>
        <taxon>Aspergillus</taxon>
        <taxon>Aspergillus subgen. Nidulantes</taxon>
    </lineage>
</organism>
<evidence type="ECO:0000313" key="2">
    <source>
        <dbReference type="Proteomes" id="UP000244073"/>
    </source>
</evidence>
<name>A0A2T5LS45_9EURO</name>
<gene>
    <name evidence="1" type="ORF">P175DRAFT_0510388</name>
</gene>
<dbReference type="SUPFAM" id="SSF51735">
    <property type="entry name" value="NAD(P)-binding Rossmann-fold domains"/>
    <property type="match status" value="1"/>
</dbReference>
<dbReference type="PANTHER" id="PTHR14097:SF9">
    <property type="entry name" value="EPIMERASE, PUTATIVE (AFU_ORTHOLOGUE AFUA_8G07320)-RELATED"/>
    <property type="match status" value="1"/>
</dbReference>
<evidence type="ECO:0008006" key="3">
    <source>
        <dbReference type="Google" id="ProtNLM"/>
    </source>
</evidence>
<dbReference type="OrthoDB" id="3535423at2759"/>
<evidence type="ECO:0000313" key="1">
    <source>
        <dbReference type="EMBL" id="PTU19096.1"/>
    </source>
</evidence>
<dbReference type="VEuPathDB" id="FungiDB:P175DRAFT_0510388"/>
<dbReference type="GeneID" id="63815388"/>
<protein>
    <recommendedName>
        <fullName evidence="3">NAD(P)-binding domain-containing protein</fullName>
    </recommendedName>
</protein>